<proteinExistence type="predicted"/>
<reference evidence="1" key="1">
    <citation type="submission" date="2022-10" db="EMBL/GenBank/DDBJ databases">
        <title>Culturing micro-colonial fungi from biological soil crusts in the Mojave desert and describing Neophaeococcomyces mojavensis, and introducing the new genera and species Taxawa tesnikishii.</title>
        <authorList>
            <person name="Kurbessoian T."/>
            <person name="Stajich J.E."/>
        </authorList>
    </citation>
    <scope>NUCLEOTIDE SEQUENCE</scope>
    <source>
        <strain evidence="1">JES_115</strain>
    </source>
</reference>
<evidence type="ECO:0000313" key="1">
    <source>
        <dbReference type="EMBL" id="KAJ9640323.1"/>
    </source>
</evidence>
<evidence type="ECO:0000313" key="2">
    <source>
        <dbReference type="Proteomes" id="UP001172680"/>
    </source>
</evidence>
<name>A0ACC2YY14_9PEZI</name>
<keyword evidence="2" id="KW-1185">Reference proteome</keyword>
<gene>
    <name evidence="1" type="ORF">H2199_005862</name>
</gene>
<organism evidence="1 2">
    <name type="scientific">Coniosporium tulheliwenetii</name>
    <dbReference type="NCBI Taxonomy" id="3383036"/>
    <lineage>
        <taxon>Eukaryota</taxon>
        <taxon>Fungi</taxon>
        <taxon>Dikarya</taxon>
        <taxon>Ascomycota</taxon>
        <taxon>Pezizomycotina</taxon>
        <taxon>Dothideomycetes</taxon>
        <taxon>Dothideomycetes incertae sedis</taxon>
        <taxon>Coniosporium</taxon>
    </lineage>
</organism>
<dbReference type="EMBL" id="JAPDRP010000017">
    <property type="protein sequence ID" value="KAJ9640323.1"/>
    <property type="molecule type" value="Genomic_DNA"/>
</dbReference>
<accession>A0ACC2YY14</accession>
<sequence>MTNLFLLTFPVLIETSPSTTVLLQQWKRIFLRGHIQGPALSVTTGLIYAYAAYAKSQQGQNWKGLAIAGATTVSMIPYTWTVMTGTNNKLWAAATGEAKLTVGNGAG</sequence>
<comment type="caution">
    <text evidence="1">The sequence shown here is derived from an EMBL/GenBank/DDBJ whole genome shotgun (WGS) entry which is preliminary data.</text>
</comment>
<dbReference type="Proteomes" id="UP001172680">
    <property type="component" value="Unassembled WGS sequence"/>
</dbReference>
<protein>
    <submittedName>
        <fullName evidence="1">Uncharacterized protein</fullName>
    </submittedName>
</protein>